<dbReference type="EMBL" id="LSYV01000046">
    <property type="protein sequence ID" value="KXZ46329.1"/>
    <property type="molecule type" value="Genomic_DNA"/>
</dbReference>
<comment type="caution">
    <text evidence="2">The sequence shown here is derived from an EMBL/GenBank/DDBJ whole genome shotgun (WGS) entry which is preliminary data.</text>
</comment>
<reference evidence="3" key="1">
    <citation type="journal article" date="2016" name="Nat. Commun.">
        <title>The Gonium pectorale genome demonstrates co-option of cell cycle regulation during the evolution of multicellularity.</title>
        <authorList>
            <person name="Hanschen E.R."/>
            <person name="Marriage T.N."/>
            <person name="Ferris P.J."/>
            <person name="Hamaji T."/>
            <person name="Toyoda A."/>
            <person name="Fujiyama A."/>
            <person name="Neme R."/>
            <person name="Noguchi H."/>
            <person name="Minakuchi Y."/>
            <person name="Suzuki M."/>
            <person name="Kawai-Toyooka H."/>
            <person name="Smith D.R."/>
            <person name="Sparks H."/>
            <person name="Anderson J."/>
            <person name="Bakaric R."/>
            <person name="Luria V."/>
            <person name="Karger A."/>
            <person name="Kirschner M.W."/>
            <person name="Durand P.M."/>
            <person name="Michod R.E."/>
            <person name="Nozaki H."/>
            <person name="Olson B.J."/>
        </authorList>
    </citation>
    <scope>NUCLEOTIDE SEQUENCE [LARGE SCALE GENOMIC DNA]</scope>
    <source>
        <strain evidence="3">NIES-2863</strain>
    </source>
</reference>
<keyword evidence="3" id="KW-1185">Reference proteome</keyword>
<organism evidence="2 3">
    <name type="scientific">Gonium pectorale</name>
    <name type="common">Green alga</name>
    <dbReference type="NCBI Taxonomy" id="33097"/>
    <lineage>
        <taxon>Eukaryota</taxon>
        <taxon>Viridiplantae</taxon>
        <taxon>Chlorophyta</taxon>
        <taxon>core chlorophytes</taxon>
        <taxon>Chlorophyceae</taxon>
        <taxon>CS clade</taxon>
        <taxon>Chlamydomonadales</taxon>
        <taxon>Volvocaceae</taxon>
        <taxon>Gonium</taxon>
    </lineage>
</organism>
<gene>
    <name evidence="2" type="ORF">GPECTOR_45g99</name>
</gene>
<feature type="region of interest" description="Disordered" evidence="1">
    <location>
        <begin position="1"/>
        <end position="31"/>
    </location>
</feature>
<dbReference type="Proteomes" id="UP000075714">
    <property type="component" value="Unassembled WGS sequence"/>
</dbReference>
<feature type="region of interest" description="Disordered" evidence="1">
    <location>
        <begin position="313"/>
        <end position="337"/>
    </location>
</feature>
<feature type="region of interest" description="Disordered" evidence="1">
    <location>
        <begin position="216"/>
        <end position="258"/>
    </location>
</feature>
<feature type="compositionally biased region" description="Low complexity" evidence="1">
    <location>
        <begin position="1"/>
        <end position="13"/>
    </location>
</feature>
<feature type="compositionally biased region" description="Basic and acidic residues" evidence="1">
    <location>
        <begin position="235"/>
        <end position="250"/>
    </location>
</feature>
<evidence type="ECO:0000313" key="3">
    <source>
        <dbReference type="Proteomes" id="UP000075714"/>
    </source>
</evidence>
<accession>A0A150G8Z4</accession>
<name>A0A150G8Z4_GONPE</name>
<proteinExistence type="predicted"/>
<sequence>MNPSKTPTRGNQGRRTRGGDGPGSPAPTRNMLPSFEAHAELGPMPCLNHPADLHPYGSGVHAGTAGTAVAEYGSYTGARSCSGSVSPDLLQDVDQGAAASSESWTAAQAAATADATAPVDGAIATPHSLPHHHHHIHHPAAVPGARGNAAGGVTAWRALPASTSVSRDMLCHGHGTRALQSALAAVLRRVAALQLENSRLQAALADRDALINRTMAADGTAPDPTPTPPAAAAAERTEGGCGHEGRRDGGPRGGAAGAAIGESSWYRAADNDSTESLLVSEAGDDGEPSPGPLVSFASFSSAAATSLRRLFGTSPDLGSLPGRAPGADRSAGGSEVGARSGTAVTLSCSDAGDATAAAAAAAAAGSWRSASGRRGGPRYAWRRSCTSDDVIPSDLHASVSAPAQWVDATGVPASPLPPPASLRLRVALAAAGVPMAAEPTAASDAAVRRPPAKASHAELLALNEHLLA</sequence>
<evidence type="ECO:0000256" key="1">
    <source>
        <dbReference type="SAM" id="MobiDB-lite"/>
    </source>
</evidence>
<evidence type="ECO:0000313" key="2">
    <source>
        <dbReference type="EMBL" id="KXZ46329.1"/>
    </source>
</evidence>
<protein>
    <submittedName>
        <fullName evidence="2">Uncharacterized protein</fullName>
    </submittedName>
</protein>
<dbReference type="AlphaFoldDB" id="A0A150G8Z4"/>